<dbReference type="Proteomes" id="UP000198900">
    <property type="component" value="Unassembled WGS sequence"/>
</dbReference>
<proteinExistence type="predicted"/>
<evidence type="ECO:0000313" key="3">
    <source>
        <dbReference type="Proteomes" id="UP000198900"/>
    </source>
</evidence>
<keyword evidence="3" id="KW-1185">Reference proteome</keyword>
<feature type="signal peptide" evidence="1">
    <location>
        <begin position="1"/>
        <end position="23"/>
    </location>
</feature>
<dbReference type="EMBL" id="FNDI01000055">
    <property type="protein sequence ID" value="SDJ49467.1"/>
    <property type="molecule type" value="Genomic_DNA"/>
</dbReference>
<name>A0A7Z7BL06_9BURK</name>
<comment type="caution">
    <text evidence="2">The sequence shown here is derived from an EMBL/GenBank/DDBJ whole genome shotgun (WGS) entry which is preliminary data.</text>
</comment>
<keyword evidence="1" id="KW-0732">Signal</keyword>
<organism evidence="2 3">
    <name type="scientific">Paraburkholderia steynii</name>
    <dbReference type="NCBI Taxonomy" id="1245441"/>
    <lineage>
        <taxon>Bacteria</taxon>
        <taxon>Pseudomonadati</taxon>
        <taxon>Pseudomonadota</taxon>
        <taxon>Betaproteobacteria</taxon>
        <taxon>Burkholderiales</taxon>
        <taxon>Burkholderiaceae</taxon>
        <taxon>Paraburkholderia</taxon>
    </lineage>
</organism>
<gene>
    <name evidence="2" type="ORF">SAMN04487926_15530</name>
</gene>
<feature type="chain" id="PRO_5031286222" evidence="1">
    <location>
        <begin position="24"/>
        <end position="75"/>
    </location>
</feature>
<evidence type="ECO:0000256" key="1">
    <source>
        <dbReference type="SAM" id="SignalP"/>
    </source>
</evidence>
<protein>
    <submittedName>
        <fullName evidence="2">Uncharacterized protein</fullName>
    </submittedName>
</protein>
<sequence length="75" mass="7823">MKTLKPLRLTAALALSSLSAAHATGVMATMRNDAEGFIELSDGSWDAKTAATFSGICEAGSLQQLVDVDVAQRVL</sequence>
<dbReference type="RefSeq" id="WP_091790451.1">
    <property type="nucleotide sequence ID" value="NZ_FNDI01000055.1"/>
</dbReference>
<accession>A0A7Z7BL06</accession>
<evidence type="ECO:0000313" key="2">
    <source>
        <dbReference type="EMBL" id="SDJ49467.1"/>
    </source>
</evidence>
<dbReference type="AlphaFoldDB" id="A0A7Z7BL06"/>
<reference evidence="2" key="1">
    <citation type="submission" date="2016-10" db="EMBL/GenBank/DDBJ databases">
        <authorList>
            <person name="Varghese N."/>
            <person name="Submissions S."/>
        </authorList>
    </citation>
    <scope>NUCLEOTIDE SEQUENCE [LARGE SCALE GENOMIC DNA]</scope>
    <source>
        <strain evidence="2">YR281</strain>
    </source>
</reference>